<dbReference type="InterPro" id="IPR003593">
    <property type="entry name" value="AAA+_ATPase"/>
</dbReference>
<dbReference type="InterPro" id="IPR050388">
    <property type="entry name" value="ABC_Ni/Peptide_Import"/>
</dbReference>
<dbReference type="GO" id="GO:0006865">
    <property type="term" value="P:amino acid transport"/>
    <property type="evidence" value="ECO:0007669"/>
    <property type="project" value="UniProtKB-KW"/>
</dbReference>
<dbReference type="SMART" id="SM00382">
    <property type="entry name" value="AAA"/>
    <property type="match status" value="1"/>
</dbReference>
<evidence type="ECO:0000256" key="7">
    <source>
        <dbReference type="ARBA" id="ARBA00022970"/>
    </source>
</evidence>
<dbReference type="GO" id="GO:0015833">
    <property type="term" value="P:peptide transport"/>
    <property type="evidence" value="ECO:0007669"/>
    <property type="project" value="InterPro"/>
</dbReference>
<evidence type="ECO:0000256" key="6">
    <source>
        <dbReference type="ARBA" id="ARBA00022840"/>
    </source>
</evidence>
<comment type="subcellular location">
    <subcellularLocation>
        <location evidence="1">Cell inner membrane</location>
        <topology evidence="1">Peripheral membrane protein</topology>
    </subcellularLocation>
</comment>
<evidence type="ECO:0000256" key="8">
    <source>
        <dbReference type="ARBA" id="ARBA00023136"/>
    </source>
</evidence>
<dbReference type="PROSITE" id="PS00211">
    <property type="entry name" value="ABC_TRANSPORTER_1"/>
    <property type="match status" value="1"/>
</dbReference>
<protein>
    <submittedName>
        <fullName evidence="11">ATP-binding cassette domain-containing protein</fullName>
    </submittedName>
</protein>
<keyword evidence="3" id="KW-0813">Transport</keyword>
<evidence type="ECO:0000256" key="3">
    <source>
        <dbReference type="ARBA" id="ARBA00022448"/>
    </source>
</evidence>
<evidence type="ECO:0000256" key="9">
    <source>
        <dbReference type="ARBA" id="ARBA00053953"/>
    </source>
</evidence>
<keyword evidence="6 11" id="KW-0067">ATP-binding</keyword>
<dbReference type="PANTHER" id="PTHR43297:SF2">
    <property type="entry name" value="DIPEPTIDE TRANSPORT ATP-BINDING PROTEIN DPPD"/>
    <property type="match status" value="1"/>
</dbReference>
<comment type="caution">
    <text evidence="11">The sequence shown here is derived from an EMBL/GenBank/DDBJ whole genome shotgun (WGS) entry which is preliminary data.</text>
</comment>
<keyword evidence="8" id="KW-0472">Membrane</keyword>
<dbReference type="InterPro" id="IPR017871">
    <property type="entry name" value="ABC_transporter-like_CS"/>
</dbReference>
<reference evidence="11 12" key="1">
    <citation type="journal article" date="2013" name="Genome Biol.">
        <title>Comparative genomics of the core and accessory genomes of 48 Sinorhizobium strains comprising five genospecies.</title>
        <authorList>
            <person name="Sugawara M."/>
            <person name="Epstein B."/>
            <person name="Badgley B.D."/>
            <person name="Unno T."/>
            <person name="Xu L."/>
            <person name="Reese J."/>
            <person name="Gyaneshwar P."/>
            <person name="Denny R."/>
            <person name="Mudge J."/>
            <person name="Bharti A.K."/>
            <person name="Farmer A.D."/>
            <person name="May G.D."/>
            <person name="Woodward J.E."/>
            <person name="Medigue C."/>
            <person name="Vallenet D."/>
            <person name="Lajus A."/>
            <person name="Rouy Z."/>
            <person name="Martinez-Vaz B."/>
            <person name="Tiffin P."/>
            <person name="Young N.D."/>
            <person name="Sadowsky M.J."/>
        </authorList>
    </citation>
    <scope>NUCLEOTIDE SEQUENCE [LARGE SCALE GENOMIC DNA]</scope>
    <source>
        <strain evidence="11 12">USDA205</strain>
    </source>
</reference>
<accession>A0A844A8N5</accession>
<evidence type="ECO:0000259" key="10">
    <source>
        <dbReference type="PROSITE" id="PS50893"/>
    </source>
</evidence>
<evidence type="ECO:0000313" key="11">
    <source>
        <dbReference type="EMBL" id="MQX08372.1"/>
    </source>
</evidence>
<dbReference type="Gene3D" id="3.40.50.300">
    <property type="entry name" value="P-loop containing nucleotide triphosphate hydrolases"/>
    <property type="match status" value="1"/>
</dbReference>
<keyword evidence="5" id="KW-0547">Nucleotide-binding</keyword>
<organism evidence="11 12">
    <name type="scientific">Rhizobium fredii</name>
    <name type="common">Sinorhizobium fredii</name>
    <dbReference type="NCBI Taxonomy" id="380"/>
    <lineage>
        <taxon>Bacteria</taxon>
        <taxon>Pseudomonadati</taxon>
        <taxon>Pseudomonadota</taxon>
        <taxon>Alphaproteobacteria</taxon>
        <taxon>Hyphomicrobiales</taxon>
        <taxon>Rhizobiaceae</taxon>
        <taxon>Sinorhizobium/Ensifer group</taxon>
        <taxon>Sinorhizobium</taxon>
    </lineage>
</organism>
<comment type="function">
    <text evidence="9">Probably part of a binding-protein-dependent transport system y4tOPQRS for a peptide. Probably responsible for energy coupling to the transport system.</text>
</comment>
<dbReference type="CDD" id="cd03257">
    <property type="entry name" value="ABC_NikE_OppD_transporters"/>
    <property type="match status" value="1"/>
</dbReference>
<evidence type="ECO:0000256" key="1">
    <source>
        <dbReference type="ARBA" id="ARBA00004417"/>
    </source>
</evidence>
<gene>
    <name evidence="11" type="ORF">GHK48_08710</name>
</gene>
<dbReference type="Pfam" id="PF00005">
    <property type="entry name" value="ABC_tran"/>
    <property type="match status" value="1"/>
</dbReference>
<evidence type="ECO:0000256" key="5">
    <source>
        <dbReference type="ARBA" id="ARBA00022741"/>
    </source>
</evidence>
<keyword evidence="4" id="KW-1003">Cell membrane</keyword>
<dbReference type="Pfam" id="PF08352">
    <property type="entry name" value="oligo_HPY"/>
    <property type="match status" value="1"/>
</dbReference>
<comment type="similarity">
    <text evidence="2">Belongs to the ABC transporter superfamily.</text>
</comment>
<dbReference type="NCBIfam" id="TIGR01727">
    <property type="entry name" value="oligo_HPY"/>
    <property type="match status" value="1"/>
</dbReference>
<dbReference type="EMBL" id="WISZ01000072">
    <property type="protein sequence ID" value="MQX08372.1"/>
    <property type="molecule type" value="Genomic_DNA"/>
</dbReference>
<name>A0A844A8N5_RHIFR</name>
<dbReference type="Proteomes" id="UP000466694">
    <property type="component" value="Unassembled WGS sequence"/>
</dbReference>
<dbReference type="PROSITE" id="PS50893">
    <property type="entry name" value="ABC_TRANSPORTER_2"/>
    <property type="match status" value="1"/>
</dbReference>
<dbReference type="InterPro" id="IPR027417">
    <property type="entry name" value="P-loop_NTPase"/>
</dbReference>
<proteinExistence type="inferred from homology"/>
<sequence>MSTRSAEPGMLNQIRHSADHDAILSVENLSIDIESKYGVLHVVRGVSFHVNAGDRIGVVGESGCGKSTLALAIMRLLAPGAAPVSGSIQFLGADLLALSETEMRRLRGNEIGMVFQDPAASLNPMMTAGRQVGETIEAHEGVSRKISASAAVDMMRSVRIPDPAVRAGQYPHQFSGGMRQRIVIAMGTANRPKLIIADEPTTALDVTVQAQVIELLEKMNTDTGSSIVFISHNIALVSEFCSRVIVMYAGRIVEEGSTSDIFSRPYHPYTSALIKSVPPLDERLAAGLVPIEGRPPNLASKEVGCAFAARCSSKIEKCTQSSPPLVAMGPRKVACWAAAVQS</sequence>
<dbReference type="GO" id="GO:0055085">
    <property type="term" value="P:transmembrane transport"/>
    <property type="evidence" value="ECO:0007669"/>
    <property type="project" value="UniProtKB-ARBA"/>
</dbReference>
<dbReference type="InterPro" id="IPR003439">
    <property type="entry name" value="ABC_transporter-like_ATP-bd"/>
</dbReference>
<dbReference type="InterPro" id="IPR013563">
    <property type="entry name" value="Oligopep_ABC_C"/>
</dbReference>
<feature type="domain" description="ABC transporter" evidence="10">
    <location>
        <begin position="24"/>
        <end position="274"/>
    </location>
</feature>
<dbReference type="GO" id="GO:0005524">
    <property type="term" value="F:ATP binding"/>
    <property type="evidence" value="ECO:0007669"/>
    <property type="project" value="UniProtKB-KW"/>
</dbReference>
<dbReference type="PANTHER" id="PTHR43297">
    <property type="entry name" value="OLIGOPEPTIDE TRANSPORT ATP-BINDING PROTEIN APPD"/>
    <property type="match status" value="1"/>
</dbReference>
<dbReference type="GO" id="GO:0005886">
    <property type="term" value="C:plasma membrane"/>
    <property type="evidence" value="ECO:0007669"/>
    <property type="project" value="UniProtKB-SubCell"/>
</dbReference>
<evidence type="ECO:0000313" key="12">
    <source>
        <dbReference type="Proteomes" id="UP000466694"/>
    </source>
</evidence>
<dbReference type="GO" id="GO:0016887">
    <property type="term" value="F:ATP hydrolysis activity"/>
    <property type="evidence" value="ECO:0007669"/>
    <property type="project" value="InterPro"/>
</dbReference>
<dbReference type="FunFam" id="3.40.50.300:FF:000016">
    <property type="entry name" value="Oligopeptide ABC transporter ATP-binding component"/>
    <property type="match status" value="1"/>
</dbReference>
<evidence type="ECO:0000256" key="2">
    <source>
        <dbReference type="ARBA" id="ARBA00005417"/>
    </source>
</evidence>
<dbReference type="AlphaFoldDB" id="A0A844A8N5"/>
<dbReference type="SUPFAM" id="SSF52540">
    <property type="entry name" value="P-loop containing nucleoside triphosphate hydrolases"/>
    <property type="match status" value="1"/>
</dbReference>
<keyword evidence="7" id="KW-0029">Amino-acid transport</keyword>
<evidence type="ECO:0000256" key="4">
    <source>
        <dbReference type="ARBA" id="ARBA00022475"/>
    </source>
</evidence>